<organism evidence="2 3">
    <name type="scientific">Suillus fuscotomentosus</name>
    <dbReference type="NCBI Taxonomy" id="1912939"/>
    <lineage>
        <taxon>Eukaryota</taxon>
        <taxon>Fungi</taxon>
        <taxon>Dikarya</taxon>
        <taxon>Basidiomycota</taxon>
        <taxon>Agaricomycotina</taxon>
        <taxon>Agaricomycetes</taxon>
        <taxon>Agaricomycetidae</taxon>
        <taxon>Boletales</taxon>
        <taxon>Suillineae</taxon>
        <taxon>Suillaceae</taxon>
        <taxon>Suillus</taxon>
    </lineage>
</organism>
<accession>A0AAD4DR18</accession>
<feature type="compositionally biased region" description="Polar residues" evidence="1">
    <location>
        <begin position="114"/>
        <end position="123"/>
    </location>
</feature>
<evidence type="ECO:0000313" key="3">
    <source>
        <dbReference type="Proteomes" id="UP001195769"/>
    </source>
</evidence>
<feature type="compositionally biased region" description="Acidic residues" evidence="1">
    <location>
        <begin position="146"/>
        <end position="162"/>
    </location>
</feature>
<dbReference type="GeneID" id="64672302"/>
<protein>
    <submittedName>
        <fullName evidence="2">Uncharacterized protein</fullName>
    </submittedName>
</protein>
<dbReference type="RefSeq" id="XP_041216819.1">
    <property type="nucleotide sequence ID" value="XM_041378004.1"/>
</dbReference>
<gene>
    <name evidence="2" type="ORF">F5891DRAFT_988344</name>
</gene>
<proteinExistence type="predicted"/>
<dbReference type="AlphaFoldDB" id="A0AAD4DR18"/>
<evidence type="ECO:0000313" key="2">
    <source>
        <dbReference type="EMBL" id="KAG1887415.1"/>
    </source>
</evidence>
<keyword evidence="3" id="KW-1185">Reference proteome</keyword>
<sequence>MFKRARSGGDEPPSKRQCTIDVQANQAVPPALYDNGAWVILSKFLTTSMSLSEVDDAHIAYLGDRYLVDDWVEPRRLLFSGDEDNAKSLENFTKLWKTYIPSSPEESSVCIPTPRSNVYSSRSRTQKSHKLSKAASKFIADKADVGDDDEDEDEDEYGEDSDGPSTQSPMVTSLPGMSAKRRLAATFDDMATRFEQLFASSRSRP</sequence>
<dbReference type="EMBL" id="JABBWK010000214">
    <property type="protein sequence ID" value="KAG1887415.1"/>
    <property type="molecule type" value="Genomic_DNA"/>
</dbReference>
<comment type="caution">
    <text evidence="2">The sequence shown here is derived from an EMBL/GenBank/DDBJ whole genome shotgun (WGS) entry which is preliminary data.</text>
</comment>
<feature type="region of interest" description="Disordered" evidence="1">
    <location>
        <begin position="103"/>
        <end position="179"/>
    </location>
</feature>
<reference evidence="2" key="1">
    <citation type="journal article" date="2020" name="New Phytol.">
        <title>Comparative genomics reveals dynamic genome evolution in host specialist ectomycorrhizal fungi.</title>
        <authorList>
            <person name="Lofgren L.A."/>
            <person name="Nguyen N.H."/>
            <person name="Vilgalys R."/>
            <person name="Ruytinx J."/>
            <person name="Liao H.L."/>
            <person name="Branco S."/>
            <person name="Kuo A."/>
            <person name="LaButti K."/>
            <person name="Lipzen A."/>
            <person name="Andreopoulos W."/>
            <person name="Pangilinan J."/>
            <person name="Riley R."/>
            <person name="Hundley H."/>
            <person name="Na H."/>
            <person name="Barry K."/>
            <person name="Grigoriev I.V."/>
            <person name="Stajich J.E."/>
            <person name="Kennedy P.G."/>
        </authorList>
    </citation>
    <scope>NUCLEOTIDE SEQUENCE</scope>
    <source>
        <strain evidence="2">FC203</strain>
    </source>
</reference>
<name>A0AAD4DR18_9AGAM</name>
<dbReference type="Proteomes" id="UP001195769">
    <property type="component" value="Unassembled WGS sequence"/>
</dbReference>
<evidence type="ECO:0000256" key="1">
    <source>
        <dbReference type="SAM" id="MobiDB-lite"/>
    </source>
</evidence>